<name>A0ABQ5G7T7_9ASTR</name>
<evidence type="ECO:0000313" key="2">
    <source>
        <dbReference type="EMBL" id="GJT71560.1"/>
    </source>
</evidence>
<organism evidence="2 3">
    <name type="scientific">Tanacetum coccineum</name>
    <dbReference type="NCBI Taxonomy" id="301880"/>
    <lineage>
        <taxon>Eukaryota</taxon>
        <taxon>Viridiplantae</taxon>
        <taxon>Streptophyta</taxon>
        <taxon>Embryophyta</taxon>
        <taxon>Tracheophyta</taxon>
        <taxon>Spermatophyta</taxon>
        <taxon>Magnoliopsida</taxon>
        <taxon>eudicotyledons</taxon>
        <taxon>Gunneridae</taxon>
        <taxon>Pentapetalae</taxon>
        <taxon>asterids</taxon>
        <taxon>campanulids</taxon>
        <taxon>Asterales</taxon>
        <taxon>Asteraceae</taxon>
        <taxon>Asteroideae</taxon>
        <taxon>Anthemideae</taxon>
        <taxon>Anthemidinae</taxon>
        <taxon>Tanacetum</taxon>
    </lineage>
</organism>
<evidence type="ECO:0000256" key="1">
    <source>
        <dbReference type="SAM" id="MobiDB-lite"/>
    </source>
</evidence>
<evidence type="ECO:0000313" key="3">
    <source>
        <dbReference type="Proteomes" id="UP001151760"/>
    </source>
</evidence>
<feature type="compositionally biased region" description="Basic residues" evidence="1">
    <location>
        <begin position="186"/>
        <end position="196"/>
    </location>
</feature>
<dbReference type="EMBL" id="BQNB010018178">
    <property type="protein sequence ID" value="GJT71560.1"/>
    <property type="molecule type" value="Genomic_DNA"/>
</dbReference>
<feature type="non-terminal residue" evidence="2">
    <location>
        <position position="196"/>
    </location>
</feature>
<keyword evidence="3" id="KW-1185">Reference proteome</keyword>
<sequence length="196" mass="22376">MVCGVSWKSKFSTMNKEKVLLKTQVDFVVQEREIIKLEYQKLFNSIKATRTQHKKELIELIEHVNQNTYAYVDVRAQNQDLLITISELKNKLKNVDKGKNVNTKFDKSETFGALLCVTPLPKNIVIKAAKVSNSKFNPDRSKLVTLHPSPKNEQESSNSVRRPKYKDTKLKNTVLKNTNANSSTAHVRKMSRSASI</sequence>
<accession>A0ABQ5G7T7</accession>
<feature type="region of interest" description="Disordered" evidence="1">
    <location>
        <begin position="177"/>
        <end position="196"/>
    </location>
</feature>
<gene>
    <name evidence="2" type="ORF">Tco_1030846</name>
</gene>
<comment type="caution">
    <text evidence="2">The sequence shown here is derived from an EMBL/GenBank/DDBJ whole genome shotgun (WGS) entry which is preliminary data.</text>
</comment>
<feature type="region of interest" description="Disordered" evidence="1">
    <location>
        <begin position="138"/>
        <end position="171"/>
    </location>
</feature>
<protein>
    <submittedName>
        <fullName evidence="2">Uncharacterized protein</fullName>
    </submittedName>
</protein>
<proteinExistence type="predicted"/>
<dbReference type="Proteomes" id="UP001151760">
    <property type="component" value="Unassembled WGS sequence"/>
</dbReference>
<reference evidence="2" key="2">
    <citation type="submission" date="2022-01" db="EMBL/GenBank/DDBJ databases">
        <authorList>
            <person name="Yamashiro T."/>
            <person name="Shiraishi A."/>
            <person name="Satake H."/>
            <person name="Nakayama K."/>
        </authorList>
    </citation>
    <scope>NUCLEOTIDE SEQUENCE</scope>
</reference>
<reference evidence="2" key="1">
    <citation type="journal article" date="2022" name="Int. J. Mol. Sci.">
        <title>Draft Genome of Tanacetum Coccineum: Genomic Comparison of Closely Related Tanacetum-Family Plants.</title>
        <authorList>
            <person name="Yamashiro T."/>
            <person name="Shiraishi A."/>
            <person name="Nakayama K."/>
            <person name="Satake H."/>
        </authorList>
    </citation>
    <scope>NUCLEOTIDE SEQUENCE</scope>
</reference>